<sequence length="271" mass="29409">MAKSKLGNHEGIHAGHGVSKAKHHPMPKPFASPQHRINTIASGHEHSSERSPISDHFQVKAANKVGGFSPSRERKGSAEGGHASATNTPGRSMLRPEESAEASKLGNHQGIPTRHETAKPKDHHPSKPFASPQHGTTGTADGHEHRSEQSSRTRYLQVKGTNKVGGLSPSRERKGSAEGSRAAATNTPGRSKLRPEESKGVMVPELGLWDESDPSAADGLTDIFNEVSKERQTNATKVSMISDDAIYLNNFYPAKESRKFRSFCCFKLAWK</sequence>
<dbReference type="GO" id="GO:0005886">
    <property type="term" value="C:plasma membrane"/>
    <property type="evidence" value="ECO:0007669"/>
    <property type="project" value="TreeGrafter"/>
</dbReference>
<feature type="compositionally biased region" description="Basic and acidic residues" evidence="1">
    <location>
        <begin position="43"/>
        <end position="53"/>
    </location>
</feature>
<reference evidence="3 4" key="1">
    <citation type="journal article" date="2020" name="Nat. Food">
        <title>A phased Vanilla planifolia genome enables genetic improvement of flavour and production.</title>
        <authorList>
            <person name="Hasing T."/>
            <person name="Tang H."/>
            <person name="Brym M."/>
            <person name="Khazi F."/>
            <person name="Huang T."/>
            <person name="Chambers A.H."/>
        </authorList>
    </citation>
    <scope>NUCLEOTIDE SEQUENCE [LARGE SCALE GENOMIC DNA]</scope>
    <source>
        <tissue evidence="3">Leaf</tissue>
    </source>
</reference>
<evidence type="ECO:0000313" key="3">
    <source>
        <dbReference type="EMBL" id="KAG0478444.1"/>
    </source>
</evidence>
<gene>
    <name evidence="3" type="ORF">HPP92_013163</name>
</gene>
<proteinExistence type="predicted"/>
<feature type="domain" description="RIN4 pathogenic type III effector avirulence factor Avr cleavage site" evidence="2">
    <location>
        <begin position="199"/>
        <end position="232"/>
    </location>
</feature>
<dbReference type="OrthoDB" id="1109067at2759"/>
<dbReference type="PANTHER" id="PTHR33159">
    <property type="entry name" value="RPM1-INTERACTING PROTEIN 4 (RIN4) FAMILY PROTEIN"/>
    <property type="match status" value="1"/>
</dbReference>
<name>A0A835QTJ7_VANPL</name>
<feature type="compositionally biased region" description="Basic and acidic residues" evidence="1">
    <location>
        <begin position="141"/>
        <end position="151"/>
    </location>
</feature>
<dbReference type="InterPro" id="IPR008700">
    <property type="entry name" value="TypeIII_avirulence_cleave"/>
</dbReference>
<organism evidence="3 4">
    <name type="scientific">Vanilla planifolia</name>
    <name type="common">Vanilla</name>
    <dbReference type="NCBI Taxonomy" id="51239"/>
    <lineage>
        <taxon>Eukaryota</taxon>
        <taxon>Viridiplantae</taxon>
        <taxon>Streptophyta</taxon>
        <taxon>Embryophyta</taxon>
        <taxon>Tracheophyta</taxon>
        <taxon>Spermatophyta</taxon>
        <taxon>Magnoliopsida</taxon>
        <taxon>Liliopsida</taxon>
        <taxon>Asparagales</taxon>
        <taxon>Orchidaceae</taxon>
        <taxon>Vanilloideae</taxon>
        <taxon>Vanilleae</taxon>
        <taxon>Vanilla</taxon>
    </lineage>
</organism>
<dbReference type="Proteomes" id="UP000639772">
    <property type="component" value="Chromosome 6"/>
</dbReference>
<dbReference type="Pfam" id="PF05627">
    <property type="entry name" value="AvrRpt-cleavage"/>
    <property type="match status" value="1"/>
</dbReference>
<feature type="compositionally biased region" description="Basic and acidic residues" evidence="1">
    <location>
        <begin position="113"/>
        <end position="125"/>
    </location>
</feature>
<dbReference type="PANTHER" id="PTHR33159:SF6">
    <property type="entry name" value="RPM1-INTERACTING PROTEIN 4"/>
    <property type="match status" value="1"/>
</dbReference>
<evidence type="ECO:0000259" key="2">
    <source>
        <dbReference type="Pfam" id="PF05627"/>
    </source>
</evidence>
<evidence type="ECO:0000313" key="4">
    <source>
        <dbReference type="Proteomes" id="UP000639772"/>
    </source>
</evidence>
<comment type="caution">
    <text evidence="3">The sequence shown here is derived from an EMBL/GenBank/DDBJ whole genome shotgun (WGS) entry which is preliminary data.</text>
</comment>
<accession>A0A835QTJ7</accession>
<dbReference type="EMBL" id="JADCNM010000006">
    <property type="protein sequence ID" value="KAG0478444.1"/>
    <property type="molecule type" value="Genomic_DNA"/>
</dbReference>
<dbReference type="InterPro" id="IPR040387">
    <property type="entry name" value="RIN4/NOI4"/>
</dbReference>
<dbReference type="AlphaFoldDB" id="A0A835QTJ7"/>
<feature type="region of interest" description="Disordered" evidence="1">
    <location>
        <begin position="1"/>
        <end position="199"/>
    </location>
</feature>
<evidence type="ECO:0000256" key="1">
    <source>
        <dbReference type="SAM" id="MobiDB-lite"/>
    </source>
</evidence>
<protein>
    <recommendedName>
        <fullName evidence="2">RIN4 pathogenic type III effector avirulence factor Avr cleavage site domain-containing protein</fullName>
    </recommendedName>
</protein>